<reference evidence="2" key="1">
    <citation type="submission" date="2023-08" db="EMBL/GenBank/DDBJ databases">
        <authorList>
            <person name="Chen Y."/>
            <person name="Shah S."/>
            <person name="Dougan E. K."/>
            <person name="Thang M."/>
            <person name="Chan C."/>
        </authorList>
    </citation>
    <scope>NUCLEOTIDE SEQUENCE</scope>
</reference>
<name>A0AA36IGU6_9DINO</name>
<evidence type="ECO:0000313" key="3">
    <source>
        <dbReference type="Proteomes" id="UP001178507"/>
    </source>
</evidence>
<protein>
    <submittedName>
        <fullName evidence="2">Uncharacterized protein</fullName>
    </submittedName>
</protein>
<proteinExistence type="predicted"/>
<dbReference type="AlphaFoldDB" id="A0AA36IGU6"/>
<dbReference type="GO" id="GO:0015074">
    <property type="term" value="P:DNA integration"/>
    <property type="evidence" value="ECO:0007669"/>
    <property type="project" value="InterPro"/>
</dbReference>
<evidence type="ECO:0000256" key="1">
    <source>
        <dbReference type="ARBA" id="ARBA00023125"/>
    </source>
</evidence>
<dbReference type="GO" id="GO:0003677">
    <property type="term" value="F:DNA binding"/>
    <property type="evidence" value="ECO:0007669"/>
    <property type="project" value="UniProtKB-KW"/>
</dbReference>
<keyword evidence="3" id="KW-1185">Reference proteome</keyword>
<evidence type="ECO:0000313" key="2">
    <source>
        <dbReference type="EMBL" id="CAJ1387205.1"/>
    </source>
</evidence>
<dbReference type="InterPro" id="IPR010998">
    <property type="entry name" value="Integrase_recombinase_N"/>
</dbReference>
<dbReference type="EMBL" id="CAUJNA010001479">
    <property type="protein sequence ID" value="CAJ1387205.1"/>
    <property type="molecule type" value="Genomic_DNA"/>
</dbReference>
<dbReference type="InterPro" id="IPR013762">
    <property type="entry name" value="Integrase-like_cat_sf"/>
</dbReference>
<organism evidence="2 3">
    <name type="scientific">Effrenium voratum</name>
    <dbReference type="NCBI Taxonomy" id="2562239"/>
    <lineage>
        <taxon>Eukaryota</taxon>
        <taxon>Sar</taxon>
        <taxon>Alveolata</taxon>
        <taxon>Dinophyceae</taxon>
        <taxon>Suessiales</taxon>
        <taxon>Symbiodiniaceae</taxon>
        <taxon>Effrenium</taxon>
    </lineage>
</organism>
<dbReference type="Proteomes" id="UP001178507">
    <property type="component" value="Unassembled WGS sequence"/>
</dbReference>
<gene>
    <name evidence="2" type="ORF">EVOR1521_LOCUS13329</name>
</gene>
<comment type="caution">
    <text evidence="2">The sequence shown here is derived from an EMBL/GenBank/DDBJ whole genome shotgun (WGS) entry which is preliminary data.</text>
</comment>
<sequence length="512" mass="58343">PLRIILWLVNEHFVYHPEKGGGAKKMDWMECVVIPELYRVRLRQYYKDVSIFAVAVDSEREVQEALAELHPDEDPLVVLQVGDTLWEWLLENRLLIKRRKSALVARAMQPRLAQSSMGSRTTEVYQQLLATDLELVRRVAKTTFGRGLKTEGAGRADLEKAETLRWTAQLAEYITEGGLPAAHVAVETGNIPQTWARLFGARRPSTLRNVARTWKRFRTWLHLVQGRAWPRTPADVMAYLEERALEPCGPTVPGTILSALGLLESVGGLPKEQRLSLDPVLINFVDGLRKDLETGAPPKKTAQCYSIAMLISAELQVADIQVSLVDRIFSWIFLLMIWTAMRADDVQWLDRRRFCFSELGLRGTLTRSKISGPGRKIRELPVFVHRFANLSGFDWLQIGFDLYEEVSRDFPEDMFITLPHIGGASFSRRYIKVTDFNSWIKAAMAKFRTPKRAEGLWTATEELLLPREMLNFWTGHSPRHCLVSWAAAVGIPAEKRSYLGRWHAASDTSDMF</sequence>
<feature type="non-terminal residue" evidence="2">
    <location>
        <position position="1"/>
    </location>
</feature>
<dbReference type="GO" id="GO:0006310">
    <property type="term" value="P:DNA recombination"/>
    <property type="evidence" value="ECO:0007669"/>
    <property type="project" value="InterPro"/>
</dbReference>
<accession>A0AA36IGU6</accession>
<dbReference type="Gene3D" id="1.10.443.10">
    <property type="entry name" value="Intergrase catalytic core"/>
    <property type="match status" value="1"/>
</dbReference>
<dbReference type="SUPFAM" id="SSF47823">
    <property type="entry name" value="lambda integrase-like, N-terminal domain"/>
    <property type="match status" value="1"/>
</dbReference>
<dbReference type="Gene3D" id="1.10.150.130">
    <property type="match status" value="1"/>
</dbReference>
<keyword evidence="1" id="KW-0238">DNA-binding</keyword>